<keyword evidence="9" id="KW-0472">Membrane</keyword>
<dbReference type="InterPro" id="IPR002401">
    <property type="entry name" value="Cyt_P450_E_grp-I"/>
</dbReference>
<dbReference type="InterPro" id="IPR050182">
    <property type="entry name" value="Cytochrome_P450_fam2"/>
</dbReference>
<dbReference type="GO" id="GO:0005506">
    <property type="term" value="F:iron ion binding"/>
    <property type="evidence" value="ECO:0007669"/>
    <property type="project" value="InterPro"/>
</dbReference>
<keyword evidence="12" id="KW-0732">Signal</keyword>
<dbReference type="GO" id="GO:0016020">
    <property type="term" value="C:membrane"/>
    <property type="evidence" value="ECO:0007669"/>
    <property type="project" value="UniProtKB-SubCell"/>
</dbReference>
<keyword evidence="5 10" id="KW-0479">Metal-binding</keyword>
<feature type="signal peptide" evidence="12">
    <location>
        <begin position="1"/>
        <end position="26"/>
    </location>
</feature>
<dbReference type="GO" id="GO:0016712">
    <property type="term" value="F:oxidoreductase activity, acting on paired donors, with incorporation or reduction of molecular oxygen, reduced flavin or flavoprotein as one donor, and incorporation of one atom of oxygen"/>
    <property type="evidence" value="ECO:0007669"/>
    <property type="project" value="TreeGrafter"/>
</dbReference>
<feature type="binding site" description="axial binding residue" evidence="10">
    <location>
        <position position="435"/>
    </location>
    <ligand>
        <name>heme</name>
        <dbReference type="ChEBI" id="CHEBI:30413"/>
    </ligand>
    <ligandPart>
        <name>Fe</name>
        <dbReference type="ChEBI" id="CHEBI:18248"/>
    </ligandPart>
</feature>
<evidence type="ECO:0000256" key="11">
    <source>
        <dbReference type="RuleBase" id="RU000461"/>
    </source>
</evidence>
<evidence type="ECO:0000256" key="7">
    <source>
        <dbReference type="ARBA" id="ARBA00023004"/>
    </source>
</evidence>
<dbReference type="AlphaFoldDB" id="A0AA35KED2"/>
<evidence type="ECO:0000313" key="13">
    <source>
        <dbReference type="EMBL" id="CAI5776011.1"/>
    </source>
</evidence>
<dbReference type="SUPFAM" id="SSF48264">
    <property type="entry name" value="Cytochrome P450"/>
    <property type="match status" value="1"/>
</dbReference>
<comment type="similarity">
    <text evidence="3 11">Belongs to the cytochrome P450 family.</text>
</comment>
<keyword evidence="6 11" id="KW-0560">Oxidoreductase</keyword>
<dbReference type="GO" id="GO:0006082">
    <property type="term" value="P:organic acid metabolic process"/>
    <property type="evidence" value="ECO:0007669"/>
    <property type="project" value="TreeGrafter"/>
</dbReference>
<evidence type="ECO:0000256" key="12">
    <source>
        <dbReference type="SAM" id="SignalP"/>
    </source>
</evidence>
<protein>
    <submittedName>
        <fullName evidence="13">Cytochrome P450 2J5-like</fullName>
    </submittedName>
</protein>
<dbReference type="InterPro" id="IPR036396">
    <property type="entry name" value="Cyt_P450_sf"/>
</dbReference>
<evidence type="ECO:0000256" key="3">
    <source>
        <dbReference type="ARBA" id="ARBA00010617"/>
    </source>
</evidence>
<dbReference type="PROSITE" id="PS00086">
    <property type="entry name" value="CYTOCHROME_P450"/>
    <property type="match status" value="1"/>
</dbReference>
<dbReference type="GO" id="GO:0020037">
    <property type="term" value="F:heme binding"/>
    <property type="evidence" value="ECO:0007669"/>
    <property type="project" value="InterPro"/>
</dbReference>
<evidence type="ECO:0000256" key="4">
    <source>
        <dbReference type="ARBA" id="ARBA00022617"/>
    </source>
</evidence>
<dbReference type="FunFam" id="1.10.630.10:FF:000004">
    <property type="entry name" value="cytochrome P450 2D15 isoform X1"/>
    <property type="match status" value="1"/>
</dbReference>
<dbReference type="InterPro" id="IPR017972">
    <property type="entry name" value="Cyt_P450_CS"/>
</dbReference>
<keyword evidence="4 10" id="KW-0349">Heme</keyword>
<dbReference type="InterPro" id="IPR001128">
    <property type="entry name" value="Cyt_P450"/>
</dbReference>
<dbReference type="Proteomes" id="UP001178461">
    <property type="component" value="Chromosome 5"/>
</dbReference>
<name>A0AA35KED2_9SAUR</name>
<dbReference type="GO" id="GO:0006805">
    <property type="term" value="P:xenobiotic metabolic process"/>
    <property type="evidence" value="ECO:0007669"/>
    <property type="project" value="TreeGrafter"/>
</dbReference>
<sequence length="501" mass="57251">MAGIWELFIVLSVSLLILHFLKQVWSRRHYPPGPLSLPIIGGLWRLGIMTTQETLIQIAKQYGNVYCIWGAYVPAVVLSGYQAVKEGLTNHFDDLFDRPVTPFLKTALKKKGMVFSNGHIWKQHRRFGVITMRKLGLGKKGMEHQIEEEATELVKIFAQAKGQPLDPSLPITNAVSNLICVLAFGYRFSLEDEKFQKMMEGVDFCLKHGGSIIHCLYELFPWLMKHLPGPHNKAFSSIELVHSFAKEEVERHRKQQKDEPQDFIDFYLLQIEKSKDDPNSTFDEDNLAECVLDLFIAGTETTAATLQWALLLMVSYPDVQDKVYKEMEDVFGSSLPICYEDRKKLPYTNAVMHEILRAKYPLLVGIPRRSAKDMKMRGFHIPKGTFVITDLNSVLVDPTRWETPEEFNPHHFLDKDGNFRSREEYLPFGAGARACVGEQMAKMEIFIFLTTLLRAFRFQLPEGVKELNKRPVLGLTLHPHPHKLCAIPRCSASGSLSKEED</sequence>
<organism evidence="13 14">
    <name type="scientific">Podarcis lilfordi</name>
    <name type="common">Lilford's wall lizard</name>
    <dbReference type="NCBI Taxonomy" id="74358"/>
    <lineage>
        <taxon>Eukaryota</taxon>
        <taxon>Metazoa</taxon>
        <taxon>Chordata</taxon>
        <taxon>Craniata</taxon>
        <taxon>Vertebrata</taxon>
        <taxon>Euteleostomi</taxon>
        <taxon>Lepidosauria</taxon>
        <taxon>Squamata</taxon>
        <taxon>Bifurcata</taxon>
        <taxon>Unidentata</taxon>
        <taxon>Episquamata</taxon>
        <taxon>Laterata</taxon>
        <taxon>Lacertibaenia</taxon>
        <taxon>Lacertidae</taxon>
        <taxon>Podarcis</taxon>
    </lineage>
</organism>
<dbReference type="PRINTS" id="PR00463">
    <property type="entry name" value="EP450I"/>
</dbReference>
<gene>
    <name evidence="13" type="ORF">PODLI_1B003616</name>
</gene>
<dbReference type="EMBL" id="OX395130">
    <property type="protein sequence ID" value="CAI5776011.1"/>
    <property type="molecule type" value="Genomic_DNA"/>
</dbReference>
<dbReference type="PRINTS" id="PR00385">
    <property type="entry name" value="P450"/>
</dbReference>
<evidence type="ECO:0000313" key="14">
    <source>
        <dbReference type="Proteomes" id="UP001178461"/>
    </source>
</evidence>
<comment type="cofactor">
    <cofactor evidence="1 10">
        <name>heme</name>
        <dbReference type="ChEBI" id="CHEBI:30413"/>
    </cofactor>
</comment>
<dbReference type="Pfam" id="PF00067">
    <property type="entry name" value="p450"/>
    <property type="match status" value="1"/>
</dbReference>
<dbReference type="Gene3D" id="1.10.630.10">
    <property type="entry name" value="Cytochrome P450"/>
    <property type="match status" value="1"/>
</dbReference>
<comment type="subcellular location">
    <subcellularLocation>
        <location evidence="2">Membrane</location>
    </subcellularLocation>
</comment>
<dbReference type="GO" id="GO:0005737">
    <property type="term" value="C:cytoplasm"/>
    <property type="evidence" value="ECO:0007669"/>
    <property type="project" value="TreeGrafter"/>
</dbReference>
<feature type="chain" id="PRO_5041399583" evidence="12">
    <location>
        <begin position="27"/>
        <end position="501"/>
    </location>
</feature>
<evidence type="ECO:0000256" key="10">
    <source>
        <dbReference type="PIRSR" id="PIRSR602401-1"/>
    </source>
</evidence>
<reference evidence="13" key="1">
    <citation type="submission" date="2022-12" db="EMBL/GenBank/DDBJ databases">
        <authorList>
            <person name="Alioto T."/>
            <person name="Alioto T."/>
            <person name="Gomez Garrido J."/>
        </authorList>
    </citation>
    <scope>NUCLEOTIDE SEQUENCE</scope>
</reference>
<accession>A0AA35KED2</accession>
<evidence type="ECO:0000256" key="6">
    <source>
        <dbReference type="ARBA" id="ARBA00023002"/>
    </source>
</evidence>
<evidence type="ECO:0000256" key="1">
    <source>
        <dbReference type="ARBA" id="ARBA00001971"/>
    </source>
</evidence>
<evidence type="ECO:0000256" key="5">
    <source>
        <dbReference type="ARBA" id="ARBA00022723"/>
    </source>
</evidence>
<evidence type="ECO:0000256" key="2">
    <source>
        <dbReference type="ARBA" id="ARBA00004370"/>
    </source>
</evidence>
<keyword evidence="14" id="KW-1185">Reference proteome</keyword>
<dbReference type="PANTHER" id="PTHR24300">
    <property type="entry name" value="CYTOCHROME P450 508A4-RELATED"/>
    <property type="match status" value="1"/>
</dbReference>
<evidence type="ECO:0000256" key="9">
    <source>
        <dbReference type="ARBA" id="ARBA00023136"/>
    </source>
</evidence>
<keyword evidence="8 11" id="KW-0503">Monooxygenase</keyword>
<dbReference type="PANTHER" id="PTHR24300:SF134">
    <property type="entry name" value="CYTOCHROME P450, FAMILY 2, SUBFAMILY AB, POLYPEPTIDE 2-RELATED"/>
    <property type="match status" value="1"/>
</dbReference>
<proteinExistence type="inferred from homology"/>
<evidence type="ECO:0000256" key="8">
    <source>
        <dbReference type="ARBA" id="ARBA00023033"/>
    </source>
</evidence>
<keyword evidence="7 10" id="KW-0408">Iron</keyword>